<sequence>MHMYLKSLCFHLGGWAGPGSSPAQPGLAAAGTSNRHNPYFCPMRLLALFFAFYFAGLSCLSCADEVAAGQNQRQTTVAARPPSDCRPAGPGDWCSPLCQCHCCGGAVLAQAPLPALAAACAVGWGSAGRPGQLVVAAPTRAFGAVWQPPRA</sequence>
<comment type="caution">
    <text evidence="1">The sequence shown here is derived from an EMBL/GenBank/DDBJ whole genome shotgun (WGS) entry which is preliminary data.</text>
</comment>
<protein>
    <submittedName>
        <fullName evidence="1">Uncharacterized protein</fullName>
    </submittedName>
</protein>
<proteinExistence type="predicted"/>
<reference evidence="2" key="1">
    <citation type="journal article" date="2019" name="Int. J. Syst. Evol. Microbiol.">
        <title>The Global Catalogue of Microorganisms (GCM) 10K type strain sequencing project: providing services to taxonomists for standard genome sequencing and annotation.</title>
        <authorList>
            <consortium name="The Broad Institute Genomics Platform"/>
            <consortium name="The Broad Institute Genome Sequencing Center for Infectious Disease"/>
            <person name="Wu L."/>
            <person name="Ma J."/>
        </authorList>
    </citation>
    <scope>NUCLEOTIDE SEQUENCE [LARGE SCALE GENOMIC DNA]</scope>
    <source>
        <strain evidence="2">JCM 17214</strain>
    </source>
</reference>
<name>A0ABP7NVW8_9BACT</name>
<organism evidence="1 2">
    <name type="scientific">Hymenobacter algoricola</name>
    <dbReference type="NCBI Taxonomy" id="486267"/>
    <lineage>
        <taxon>Bacteria</taxon>
        <taxon>Pseudomonadati</taxon>
        <taxon>Bacteroidota</taxon>
        <taxon>Cytophagia</taxon>
        <taxon>Cytophagales</taxon>
        <taxon>Hymenobacteraceae</taxon>
        <taxon>Hymenobacter</taxon>
    </lineage>
</organism>
<dbReference type="InterPro" id="IPR046601">
    <property type="entry name" value="DUF6660"/>
</dbReference>
<evidence type="ECO:0000313" key="1">
    <source>
        <dbReference type="EMBL" id="GAA3955057.1"/>
    </source>
</evidence>
<keyword evidence="2" id="KW-1185">Reference proteome</keyword>
<dbReference type="Proteomes" id="UP001499909">
    <property type="component" value="Unassembled WGS sequence"/>
</dbReference>
<dbReference type="Pfam" id="PF20365">
    <property type="entry name" value="DUF6660"/>
    <property type="match status" value="1"/>
</dbReference>
<dbReference type="EMBL" id="BAABDH010000113">
    <property type="protein sequence ID" value="GAA3955057.1"/>
    <property type="molecule type" value="Genomic_DNA"/>
</dbReference>
<gene>
    <name evidence="1" type="ORF">GCM10022406_40720</name>
</gene>
<accession>A0ABP7NVW8</accession>
<evidence type="ECO:0000313" key="2">
    <source>
        <dbReference type="Proteomes" id="UP001499909"/>
    </source>
</evidence>